<dbReference type="Pfam" id="PF00092">
    <property type="entry name" value="VWA"/>
    <property type="match status" value="1"/>
</dbReference>
<dbReference type="InterPro" id="IPR011392">
    <property type="entry name" value="Tellurite-R_TerY"/>
</dbReference>
<dbReference type="SUPFAM" id="SSF53300">
    <property type="entry name" value="vWA-like"/>
    <property type="match status" value="1"/>
</dbReference>
<sequence>MLLLDTSGSMEGDKIRQLNEGLNFFKEDIMQDDLARKRVDLAIITFGEGVNVVQNFASVENTPEMNLAADGLTPMGYALNTAMDLIEQRKNEYKTKGVDYYRPWIFMITDGEPTDMKPGDPMWESVVSRIHEGESSKKFLFFAVGVEPANMQTLKDLSPQSRPPLKLKKDRFREMFSWLSKSTKKTSASKVGDTVPLDNPTGPEGWGEVETG</sequence>
<dbReference type="Gene3D" id="3.40.50.410">
    <property type="entry name" value="von Willebrand factor, type A domain"/>
    <property type="match status" value="1"/>
</dbReference>
<protein>
    <submittedName>
        <fullName evidence="3">von Willebrand factor A</fullName>
    </submittedName>
</protein>
<evidence type="ECO:0000259" key="2">
    <source>
        <dbReference type="PROSITE" id="PS50234"/>
    </source>
</evidence>
<dbReference type="PROSITE" id="PS50234">
    <property type="entry name" value="VWFA"/>
    <property type="match status" value="1"/>
</dbReference>
<proteinExistence type="predicted"/>
<dbReference type="EMBL" id="KU221504">
    <property type="protein sequence ID" value="AMP41515.1"/>
    <property type="molecule type" value="Genomic_DNA"/>
</dbReference>
<dbReference type="InterPro" id="IPR002035">
    <property type="entry name" value="VWF_A"/>
</dbReference>
<name>A0A142BTS7_9BACT</name>
<feature type="region of interest" description="Disordered" evidence="1">
    <location>
        <begin position="181"/>
        <end position="212"/>
    </location>
</feature>
<dbReference type="SMART" id="SM00327">
    <property type="entry name" value="VWA"/>
    <property type="match status" value="1"/>
</dbReference>
<feature type="domain" description="VWFA" evidence="2">
    <location>
        <begin position="1"/>
        <end position="191"/>
    </location>
</feature>
<organism evidence="3">
    <name type="scientific">uncultured Nitrospirota bacterium</name>
    <dbReference type="NCBI Taxonomy" id="170969"/>
    <lineage>
        <taxon>Bacteria</taxon>
        <taxon>Pseudomonadati</taxon>
        <taxon>Nitrospirota</taxon>
        <taxon>environmental samples</taxon>
    </lineage>
</organism>
<dbReference type="InterPro" id="IPR036465">
    <property type="entry name" value="vWFA_dom_sf"/>
</dbReference>
<dbReference type="PIRSF" id="PIRSF020634">
    <property type="entry name" value="TerY_vWA"/>
    <property type="match status" value="1"/>
</dbReference>
<reference evidence="3" key="1">
    <citation type="submission" date="2015-12" db="EMBL/GenBank/DDBJ databases">
        <authorList>
            <person name="Shamseldin A."/>
            <person name="Moawad H."/>
            <person name="Abd El-Rahim W.M."/>
            <person name="Sadowsky M.J."/>
        </authorList>
    </citation>
    <scope>NUCLEOTIDE SEQUENCE</scope>
</reference>
<accession>A0A142BTS7</accession>
<dbReference type="AlphaFoldDB" id="A0A142BTS7"/>
<evidence type="ECO:0000256" key="1">
    <source>
        <dbReference type="SAM" id="MobiDB-lite"/>
    </source>
</evidence>
<evidence type="ECO:0000313" key="3">
    <source>
        <dbReference type="EMBL" id="AMP41515.1"/>
    </source>
</evidence>